<keyword evidence="3" id="KW-1185">Reference proteome</keyword>
<keyword evidence="1" id="KW-1133">Transmembrane helix</keyword>
<feature type="transmembrane region" description="Helical" evidence="1">
    <location>
        <begin position="64"/>
        <end position="81"/>
    </location>
</feature>
<dbReference type="EMBL" id="JBHTJA010000073">
    <property type="protein sequence ID" value="MFD0904090.1"/>
    <property type="molecule type" value="Genomic_DNA"/>
</dbReference>
<dbReference type="Proteomes" id="UP001596972">
    <property type="component" value="Unassembled WGS sequence"/>
</dbReference>
<feature type="transmembrane region" description="Helical" evidence="1">
    <location>
        <begin position="122"/>
        <end position="141"/>
    </location>
</feature>
<dbReference type="RefSeq" id="WP_378303585.1">
    <property type="nucleotide sequence ID" value="NZ_JBHTJA010000073.1"/>
</dbReference>
<organism evidence="2 3">
    <name type="scientific">Actinomadura sediminis</name>
    <dbReference type="NCBI Taxonomy" id="1038904"/>
    <lineage>
        <taxon>Bacteria</taxon>
        <taxon>Bacillati</taxon>
        <taxon>Actinomycetota</taxon>
        <taxon>Actinomycetes</taxon>
        <taxon>Streptosporangiales</taxon>
        <taxon>Thermomonosporaceae</taxon>
        <taxon>Actinomadura</taxon>
    </lineage>
</organism>
<protein>
    <recommendedName>
        <fullName evidence="4">FUSC family protein</fullName>
    </recommendedName>
</protein>
<name>A0ABW3EW81_9ACTN</name>
<evidence type="ECO:0008006" key="4">
    <source>
        <dbReference type="Google" id="ProtNLM"/>
    </source>
</evidence>
<evidence type="ECO:0000313" key="2">
    <source>
        <dbReference type="EMBL" id="MFD0904090.1"/>
    </source>
</evidence>
<accession>A0ABW3EW81</accession>
<gene>
    <name evidence="2" type="ORF">ACFQ11_27155</name>
</gene>
<comment type="caution">
    <text evidence="2">The sequence shown here is derived from an EMBL/GenBank/DDBJ whole genome shotgun (WGS) entry which is preliminary data.</text>
</comment>
<reference evidence="3" key="1">
    <citation type="journal article" date="2019" name="Int. J. Syst. Evol. Microbiol.">
        <title>The Global Catalogue of Microorganisms (GCM) 10K type strain sequencing project: providing services to taxonomists for standard genome sequencing and annotation.</title>
        <authorList>
            <consortium name="The Broad Institute Genomics Platform"/>
            <consortium name="The Broad Institute Genome Sequencing Center for Infectious Disease"/>
            <person name="Wu L."/>
            <person name="Ma J."/>
        </authorList>
    </citation>
    <scope>NUCLEOTIDE SEQUENCE [LARGE SCALE GENOMIC DNA]</scope>
    <source>
        <strain evidence="3">JCM 31202</strain>
    </source>
</reference>
<proteinExistence type="predicted"/>
<keyword evidence="1" id="KW-0812">Transmembrane</keyword>
<feature type="transmembrane region" description="Helical" evidence="1">
    <location>
        <begin position="41"/>
        <end position="58"/>
    </location>
</feature>
<keyword evidence="1" id="KW-0472">Membrane</keyword>
<evidence type="ECO:0000313" key="3">
    <source>
        <dbReference type="Proteomes" id="UP001596972"/>
    </source>
</evidence>
<feature type="transmembrane region" description="Helical" evidence="1">
    <location>
        <begin position="88"/>
        <end position="110"/>
    </location>
</feature>
<evidence type="ECO:0000256" key="1">
    <source>
        <dbReference type="SAM" id="Phobius"/>
    </source>
</evidence>
<sequence length="330" mass="33959">MVFDPRLPAETLARLRAGEGALLLDRPGTRPGSYRFARQRLVAGAVVFGAAAAAVEGLQRTGGTGWAAAAGIAAAFGYVPVNASDRRATGLLGAGLTGCFLGLWGVWAIVLAEAFGTVTAPFGILHGFAFAIFIAGGARGVTHVLGRDRAIDPAGLGPAERARLADVRRARERVAEAGRLLAPAFDAAPVLTVLDEAEWAMACRMRERASRAGAGAPVTAAPGRAPAARCARAAGRDADARLIARIPTLLEAVDAAVRAHRAWERCTRTADAGRPAGPSPGFARHPDLTGDLGLEAVRRVRDDLAARAVRAGAAFADALREDCANGPSGG</sequence>